<keyword evidence="2" id="KW-0479">Metal-binding</keyword>
<dbReference type="Proteomes" id="UP000541185">
    <property type="component" value="Unassembled WGS sequence"/>
</dbReference>
<evidence type="ECO:0000313" key="7">
    <source>
        <dbReference type="Proteomes" id="UP000541185"/>
    </source>
</evidence>
<dbReference type="RefSeq" id="WP_169421370.1">
    <property type="nucleotide sequence ID" value="NZ_JABBFX010000003.1"/>
</dbReference>
<dbReference type="GO" id="GO:0051537">
    <property type="term" value="F:2 iron, 2 sulfur cluster binding"/>
    <property type="evidence" value="ECO:0007669"/>
    <property type="project" value="UniProtKB-KW"/>
</dbReference>
<dbReference type="PROSITE" id="PS51296">
    <property type="entry name" value="RIESKE"/>
    <property type="match status" value="1"/>
</dbReference>
<dbReference type="InterPro" id="IPR036922">
    <property type="entry name" value="Rieske_2Fe-2S_sf"/>
</dbReference>
<keyword evidence="3" id="KW-0408">Iron</keyword>
<sequence>MEDIVRLCDAAAIAEGTSRGFDPQGTGRDKLFVVRRDGLHAWRNACPHWANTSMAWRKDAFLNADGTRIVCAAHGAQFDIPSGVCTLGPCIGEALTRVRLIHLADGSLNVSREELETST</sequence>
<dbReference type="AlphaFoldDB" id="A0A848HHB6"/>
<accession>A0A848HHB6</accession>
<gene>
    <name evidence="6" type="ORF">HHL11_25205</name>
</gene>
<evidence type="ECO:0000256" key="4">
    <source>
        <dbReference type="ARBA" id="ARBA00023014"/>
    </source>
</evidence>
<comment type="caution">
    <text evidence="6">The sequence shown here is derived from an EMBL/GenBank/DDBJ whole genome shotgun (WGS) entry which is preliminary data.</text>
</comment>
<feature type="domain" description="Rieske" evidence="5">
    <location>
        <begin position="5"/>
        <end position="90"/>
    </location>
</feature>
<dbReference type="GO" id="GO:0046872">
    <property type="term" value="F:metal ion binding"/>
    <property type="evidence" value="ECO:0007669"/>
    <property type="project" value="UniProtKB-KW"/>
</dbReference>
<evidence type="ECO:0000259" key="5">
    <source>
        <dbReference type="PROSITE" id="PS51296"/>
    </source>
</evidence>
<dbReference type="Pfam" id="PF00355">
    <property type="entry name" value="Rieske"/>
    <property type="match status" value="1"/>
</dbReference>
<dbReference type="SUPFAM" id="SSF50022">
    <property type="entry name" value="ISP domain"/>
    <property type="match status" value="1"/>
</dbReference>
<dbReference type="PANTHER" id="PTHR40261:SF1">
    <property type="entry name" value="RIESKE DOMAIN-CONTAINING PROTEIN"/>
    <property type="match status" value="1"/>
</dbReference>
<reference evidence="6 7" key="1">
    <citation type="submission" date="2020-04" db="EMBL/GenBank/DDBJ databases">
        <title>Ramlibacter sp. G-1-2-2 isolated from soil.</title>
        <authorList>
            <person name="Dahal R.H."/>
        </authorList>
    </citation>
    <scope>NUCLEOTIDE SEQUENCE [LARGE SCALE GENOMIC DNA]</scope>
    <source>
        <strain evidence="6 7">G-1-2-2</strain>
    </source>
</reference>
<evidence type="ECO:0000256" key="2">
    <source>
        <dbReference type="ARBA" id="ARBA00022723"/>
    </source>
</evidence>
<dbReference type="EMBL" id="JABBFX010000003">
    <property type="protein sequence ID" value="NML47068.1"/>
    <property type="molecule type" value="Genomic_DNA"/>
</dbReference>
<proteinExistence type="predicted"/>
<organism evidence="6 7">
    <name type="scientific">Ramlibacter agri</name>
    <dbReference type="NCBI Taxonomy" id="2728837"/>
    <lineage>
        <taxon>Bacteria</taxon>
        <taxon>Pseudomonadati</taxon>
        <taxon>Pseudomonadota</taxon>
        <taxon>Betaproteobacteria</taxon>
        <taxon>Burkholderiales</taxon>
        <taxon>Comamonadaceae</taxon>
        <taxon>Ramlibacter</taxon>
    </lineage>
</organism>
<evidence type="ECO:0000256" key="1">
    <source>
        <dbReference type="ARBA" id="ARBA00022714"/>
    </source>
</evidence>
<dbReference type="CDD" id="cd03467">
    <property type="entry name" value="Rieske"/>
    <property type="match status" value="1"/>
</dbReference>
<keyword evidence="1" id="KW-0001">2Fe-2S</keyword>
<keyword evidence="4" id="KW-0411">Iron-sulfur</keyword>
<protein>
    <submittedName>
        <fullName evidence="6">Rieske 2Fe-2S domain-containing protein</fullName>
    </submittedName>
</protein>
<name>A0A848HHB6_9BURK</name>
<dbReference type="InterPro" id="IPR017941">
    <property type="entry name" value="Rieske_2Fe-2S"/>
</dbReference>
<evidence type="ECO:0000256" key="3">
    <source>
        <dbReference type="ARBA" id="ARBA00023004"/>
    </source>
</evidence>
<dbReference type="PANTHER" id="PTHR40261">
    <property type="match status" value="1"/>
</dbReference>
<keyword evidence="7" id="KW-1185">Reference proteome</keyword>
<dbReference type="Gene3D" id="2.102.10.10">
    <property type="entry name" value="Rieske [2Fe-2S] iron-sulphur domain"/>
    <property type="match status" value="1"/>
</dbReference>
<evidence type="ECO:0000313" key="6">
    <source>
        <dbReference type="EMBL" id="NML47068.1"/>
    </source>
</evidence>